<organism evidence="12 13">
    <name type="scientific">Lactuca saligna</name>
    <name type="common">Willowleaf lettuce</name>
    <dbReference type="NCBI Taxonomy" id="75948"/>
    <lineage>
        <taxon>Eukaryota</taxon>
        <taxon>Viridiplantae</taxon>
        <taxon>Streptophyta</taxon>
        <taxon>Embryophyta</taxon>
        <taxon>Tracheophyta</taxon>
        <taxon>Spermatophyta</taxon>
        <taxon>Magnoliopsida</taxon>
        <taxon>eudicotyledons</taxon>
        <taxon>Gunneridae</taxon>
        <taxon>Pentapetalae</taxon>
        <taxon>asterids</taxon>
        <taxon>campanulids</taxon>
        <taxon>Asterales</taxon>
        <taxon>Asteraceae</taxon>
        <taxon>Cichorioideae</taxon>
        <taxon>Cichorieae</taxon>
        <taxon>Lactucinae</taxon>
        <taxon>Lactuca</taxon>
    </lineage>
</organism>
<dbReference type="InterPro" id="IPR055282">
    <property type="entry name" value="PPI1-4"/>
</dbReference>
<dbReference type="GO" id="GO:0005789">
    <property type="term" value="C:endoplasmic reticulum membrane"/>
    <property type="evidence" value="ECO:0007669"/>
    <property type="project" value="UniProtKB-SubCell"/>
</dbReference>
<evidence type="ECO:0000256" key="3">
    <source>
        <dbReference type="ARBA" id="ARBA00022475"/>
    </source>
</evidence>
<gene>
    <name evidence="12" type="ORF">LSALG_LOCUS40697</name>
</gene>
<evidence type="ECO:0000256" key="6">
    <source>
        <dbReference type="ARBA" id="ARBA00022989"/>
    </source>
</evidence>
<keyword evidence="6" id="KW-1133">Transmembrane helix</keyword>
<dbReference type="PANTHER" id="PTHR32219">
    <property type="entry name" value="RNA-BINDING PROTEIN YLMH-RELATED"/>
    <property type="match status" value="1"/>
</dbReference>
<feature type="coiled-coil region" evidence="10">
    <location>
        <begin position="379"/>
        <end position="417"/>
    </location>
</feature>
<evidence type="ECO:0000256" key="5">
    <source>
        <dbReference type="ARBA" id="ARBA00022824"/>
    </source>
</evidence>
<evidence type="ECO:0000256" key="2">
    <source>
        <dbReference type="ARBA" id="ARBA00004389"/>
    </source>
</evidence>
<comment type="similarity">
    <text evidence="9">Belongs to the plant Proton pump-interactor protein family.</text>
</comment>
<evidence type="ECO:0000256" key="7">
    <source>
        <dbReference type="ARBA" id="ARBA00023054"/>
    </source>
</evidence>
<keyword evidence="5" id="KW-0256">Endoplasmic reticulum</keyword>
<evidence type="ECO:0000256" key="11">
    <source>
        <dbReference type="SAM" id="MobiDB-lite"/>
    </source>
</evidence>
<name>A0AA36A2S0_LACSI</name>
<evidence type="ECO:0000256" key="4">
    <source>
        <dbReference type="ARBA" id="ARBA00022692"/>
    </source>
</evidence>
<evidence type="ECO:0000313" key="12">
    <source>
        <dbReference type="EMBL" id="CAI9302197.1"/>
    </source>
</evidence>
<evidence type="ECO:0000313" key="13">
    <source>
        <dbReference type="Proteomes" id="UP001177003"/>
    </source>
</evidence>
<accession>A0AA36A2S0</accession>
<dbReference type="PANTHER" id="PTHR32219:SF3">
    <property type="entry name" value="CALPONIN-LIKE DOMAIN PROTEIN"/>
    <property type="match status" value="1"/>
</dbReference>
<evidence type="ECO:0000256" key="10">
    <source>
        <dbReference type="SAM" id="Coils"/>
    </source>
</evidence>
<dbReference type="AlphaFoldDB" id="A0AA36A2S0"/>
<keyword evidence="13" id="KW-1185">Reference proteome</keyword>
<comment type="subcellular location">
    <subcellularLocation>
        <location evidence="1">Cell membrane</location>
        <topology evidence="1">Single-pass membrane protein</topology>
    </subcellularLocation>
    <subcellularLocation>
        <location evidence="2">Endoplasmic reticulum membrane</location>
        <topology evidence="2">Single-pass membrane protein</topology>
    </subcellularLocation>
</comment>
<reference evidence="12" key="1">
    <citation type="submission" date="2023-04" db="EMBL/GenBank/DDBJ databases">
        <authorList>
            <person name="Vijverberg K."/>
            <person name="Xiong W."/>
            <person name="Schranz E."/>
        </authorList>
    </citation>
    <scope>NUCLEOTIDE SEQUENCE</scope>
</reference>
<feature type="region of interest" description="Disordered" evidence="11">
    <location>
        <begin position="683"/>
        <end position="720"/>
    </location>
</feature>
<keyword evidence="4" id="KW-0812">Transmembrane</keyword>
<evidence type="ECO:0000256" key="8">
    <source>
        <dbReference type="ARBA" id="ARBA00023136"/>
    </source>
</evidence>
<protein>
    <submittedName>
        <fullName evidence="12">Uncharacterized protein</fullName>
    </submittedName>
</protein>
<dbReference type="EMBL" id="OX465085">
    <property type="protein sequence ID" value="CAI9302197.1"/>
    <property type="molecule type" value="Genomic_DNA"/>
</dbReference>
<dbReference type="GO" id="GO:0005886">
    <property type="term" value="C:plasma membrane"/>
    <property type="evidence" value="ECO:0007669"/>
    <property type="project" value="UniProtKB-SubCell"/>
</dbReference>
<sequence>MAGVYEVGTENGKFLSGDSDILVGHVEVIVDKGFRNEVSGLETDSIDLESATAKDCEVKGVDEEVNIKRKTNGNHLEVEKVNDSENVVVETVDIDSRKITNTDCSLITTETSQPLEDSKSQDTDTLSPDYATQMAKDTEQFETEAIDDQIRDETIISDLVEVSVDKTQTNTQQPENKNGEMLFEKHGVPQVTEHQRVDVVDDKQSEFEVKKPIVIFPDTFECPEINFQFGSFGVHEKDPNNLNLVSEVLNTEAEPINTPDRILDDIQNKSADKATHCMNDVVQPYNRVPRFDDEELKEQIKNAQLQLDEKIMCRYAIGAEIQENRAILKAHYEVLKNAYLEVTAAKKLRKSKGLDLESILHLMKQVTEAEDIDNWHMHKVEHIIEIQNQKKKIKELLNNIKEEVDSLKDNVLKAEMGALVIGKIYDEEYEKGKELRARFQVAEEVCQKAYTHLYSLKKRLYDKKKLFYMYKEDATAARSFASGGDKVALQHPCVNQVEKIMEESNSNEEFRKDYISRTTPSTLVETSLESHMNERIAVKAVPISSKLESTSVVSKVEQGKKTVSCVSDICEIIATNSVSSISSETESGLLFSKVEQRKKTTPTPENQTIWKAARKTNRIMKTTKPVKFVVRDSKFICLSEITEDEEMEKTMVEVDKKEDELIKKEIECNLKKQVGLEEKRKMNEAIEKKTRNAENAQKRAELRAQKEAEQRQKKSIELFD</sequence>
<keyword evidence="7 10" id="KW-0175">Coiled coil</keyword>
<evidence type="ECO:0000256" key="9">
    <source>
        <dbReference type="ARBA" id="ARBA00038080"/>
    </source>
</evidence>
<keyword evidence="3" id="KW-1003">Cell membrane</keyword>
<proteinExistence type="inferred from homology"/>
<keyword evidence="8" id="KW-0472">Membrane</keyword>
<evidence type="ECO:0000256" key="1">
    <source>
        <dbReference type="ARBA" id="ARBA00004162"/>
    </source>
</evidence>
<dbReference type="Proteomes" id="UP001177003">
    <property type="component" value="Chromosome 9"/>
</dbReference>